<accession>K3ZGC4</accession>
<keyword evidence="2" id="KW-1185">Reference proteome</keyword>
<dbReference type="EnsemblPlants" id="KQL14123">
    <property type="protein sequence ID" value="KQL14123"/>
    <property type="gene ID" value="SETIT_025626mg"/>
</dbReference>
<name>K3ZGC4_SETIT</name>
<proteinExistence type="predicted"/>
<dbReference type="EMBL" id="AGNK02001526">
    <property type="status" value="NOT_ANNOTATED_CDS"/>
    <property type="molecule type" value="Genomic_DNA"/>
</dbReference>
<dbReference type="Gramene" id="KQL14123">
    <property type="protein sequence ID" value="KQL14123"/>
    <property type="gene ID" value="SETIT_025626mg"/>
</dbReference>
<organism evidence="1 2">
    <name type="scientific">Setaria italica</name>
    <name type="common">Foxtail millet</name>
    <name type="synonym">Panicum italicum</name>
    <dbReference type="NCBI Taxonomy" id="4555"/>
    <lineage>
        <taxon>Eukaryota</taxon>
        <taxon>Viridiplantae</taxon>
        <taxon>Streptophyta</taxon>
        <taxon>Embryophyta</taxon>
        <taxon>Tracheophyta</taxon>
        <taxon>Spermatophyta</taxon>
        <taxon>Magnoliopsida</taxon>
        <taxon>Liliopsida</taxon>
        <taxon>Poales</taxon>
        <taxon>Poaceae</taxon>
        <taxon>PACMAD clade</taxon>
        <taxon>Panicoideae</taxon>
        <taxon>Panicodae</taxon>
        <taxon>Paniceae</taxon>
        <taxon>Cenchrinae</taxon>
        <taxon>Setaria</taxon>
    </lineage>
</organism>
<reference evidence="2" key="1">
    <citation type="journal article" date="2012" name="Nat. Biotechnol.">
        <title>Reference genome sequence of the model plant Setaria.</title>
        <authorList>
            <person name="Bennetzen J.L."/>
            <person name="Schmutz J."/>
            <person name="Wang H."/>
            <person name="Percifield R."/>
            <person name="Hawkins J."/>
            <person name="Pontaroli A.C."/>
            <person name="Estep M."/>
            <person name="Feng L."/>
            <person name="Vaughn J.N."/>
            <person name="Grimwood J."/>
            <person name="Jenkins J."/>
            <person name="Barry K."/>
            <person name="Lindquist E."/>
            <person name="Hellsten U."/>
            <person name="Deshpande S."/>
            <person name="Wang X."/>
            <person name="Wu X."/>
            <person name="Mitros T."/>
            <person name="Triplett J."/>
            <person name="Yang X."/>
            <person name="Ye C.Y."/>
            <person name="Mauro-Herrera M."/>
            <person name="Wang L."/>
            <person name="Li P."/>
            <person name="Sharma M."/>
            <person name="Sharma R."/>
            <person name="Ronald P.C."/>
            <person name="Panaud O."/>
            <person name="Kellogg E.A."/>
            <person name="Brutnell T.P."/>
            <person name="Doust A.N."/>
            <person name="Tuskan G.A."/>
            <person name="Rokhsar D."/>
            <person name="Devos K.M."/>
        </authorList>
    </citation>
    <scope>NUCLEOTIDE SEQUENCE [LARGE SCALE GENOMIC DNA]</scope>
    <source>
        <strain evidence="2">cv. Yugu1</strain>
    </source>
</reference>
<sequence length="32" mass="3473">MAIYLGPARHSPSPMDSNLYRTLLFYGAGVSS</sequence>
<protein>
    <submittedName>
        <fullName evidence="1">Uncharacterized protein</fullName>
    </submittedName>
</protein>
<reference evidence="1" key="2">
    <citation type="submission" date="2018-08" db="UniProtKB">
        <authorList>
            <consortium name="EnsemblPlants"/>
        </authorList>
    </citation>
    <scope>IDENTIFICATION</scope>
    <source>
        <strain evidence="1">Yugu1</strain>
    </source>
</reference>
<dbReference type="InParanoid" id="K3ZGC4"/>
<evidence type="ECO:0000313" key="2">
    <source>
        <dbReference type="Proteomes" id="UP000004995"/>
    </source>
</evidence>
<dbReference type="Proteomes" id="UP000004995">
    <property type="component" value="Unassembled WGS sequence"/>
</dbReference>
<dbReference type="HOGENOM" id="CLU_3393067_0_0_1"/>
<evidence type="ECO:0000313" key="1">
    <source>
        <dbReference type="EnsemblPlants" id="KQL14123"/>
    </source>
</evidence>
<dbReference type="AlphaFoldDB" id="K3ZGC4"/>